<gene>
    <name evidence="7" type="ORF">CQA57_02155</name>
</gene>
<dbReference type="InterPro" id="IPR025490">
    <property type="entry name" value="RqcP"/>
</dbReference>
<keyword evidence="8" id="KW-1185">Reference proteome</keyword>
<accession>A0A3D8JB80</accession>
<evidence type="ECO:0000256" key="2">
    <source>
        <dbReference type="ARBA" id="ARBA00022730"/>
    </source>
</evidence>
<proteinExistence type="predicted"/>
<dbReference type="OrthoDB" id="9797176at2"/>
<protein>
    <recommendedName>
        <fullName evidence="6">RNA-binding S4 domain-containing protein</fullName>
    </recommendedName>
</protein>
<keyword evidence="3 5" id="KW-0694">RNA-binding</keyword>
<keyword evidence="1" id="KW-0820">tRNA-binding</keyword>
<dbReference type="PROSITE" id="PS50889">
    <property type="entry name" value="S4"/>
    <property type="match status" value="1"/>
</dbReference>
<feature type="domain" description="RNA-binding S4" evidence="6">
    <location>
        <begin position="1"/>
        <end position="64"/>
    </location>
</feature>
<dbReference type="Pfam" id="PF01479">
    <property type="entry name" value="S4"/>
    <property type="match status" value="1"/>
</dbReference>
<keyword evidence="2" id="KW-0699">rRNA-binding</keyword>
<sequence>MRIDKFLNIVNLTKRRSIAQDMCLNQVVFINGSVAKPSKEIKIGDIIDLVFFDRQKKLKVLDIPKHKTIPKQDALKYIEEII</sequence>
<evidence type="ECO:0000256" key="1">
    <source>
        <dbReference type="ARBA" id="ARBA00022555"/>
    </source>
</evidence>
<evidence type="ECO:0000313" key="7">
    <source>
        <dbReference type="EMBL" id="RDU74306.1"/>
    </source>
</evidence>
<dbReference type="RefSeq" id="WP_115578601.1">
    <property type="nucleotide sequence ID" value="NZ_NXLX01000003.1"/>
</dbReference>
<name>A0A3D8JB80_9HELI</name>
<dbReference type="GO" id="GO:0019843">
    <property type="term" value="F:rRNA binding"/>
    <property type="evidence" value="ECO:0007669"/>
    <property type="project" value="UniProtKB-KW"/>
</dbReference>
<dbReference type="AlphaFoldDB" id="A0A3D8JB80"/>
<organism evidence="7 8">
    <name type="scientific">Helicobacter anseris</name>
    <dbReference type="NCBI Taxonomy" id="375926"/>
    <lineage>
        <taxon>Bacteria</taxon>
        <taxon>Pseudomonadati</taxon>
        <taxon>Campylobacterota</taxon>
        <taxon>Epsilonproteobacteria</taxon>
        <taxon>Campylobacterales</taxon>
        <taxon>Helicobacteraceae</taxon>
        <taxon>Helicobacter</taxon>
    </lineage>
</organism>
<dbReference type="EMBL" id="NXLX01000003">
    <property type="protein sequence ID" value="RDU74306.1"/>
    <property type="molecule type" value="Genomic_DNA"/>
</dbReference>
<evidence type="ECO:0000256" key="4">
    <source>
        <dbReference type="ARBA" id="ARBA00022917"/>
    </source>
</evidence>
<dbReference type="Gene3D" id="3.10.290.10">
    <property type="entry name" value="RNA-binding S4 domain"/>
    <property type="match status" value="1"/>
</dbReference>
<evidence type="ECO:0000313" key="8">
    <source>
        <dbReference type="Proteomes" id="UP000256695"/>
    </source>
</evidence>
<dbReference type="Proteomes" id="UP000256695">
    <property type="component" value="Unassembled WGS sequence"/>
</dbReference>
<dbReference type="GO" id="GO:0006412">
    <property type="term" value="P:translation"/>
    <property type="evidence" value="ECO:0007669"/>
    <property type="project" value="UniProtKB-KW"/>
</dbReference>
<evidence type="ECO:0000256" key="3">
    <source>
        <dbReference type="ARBA" id="ARBA00022884"/>
    </source>
</evidence>
<dbReference type="SMART" id="SM00363">
    <property type="entry name" value="S4"/>
    <property type="match status" value="1"/>
</dbReference>
<comment type="caution">
    <text evidence="7">The sequence shown here is derived from an EMBL/GenBank/DDBJ whole genome shotgun (WGS) entry which is preliminary data.</text>
</comment>
<reference evidence="7 8" key="1">
    <citation type="submission" date="2018-04" db="EMBL/GenBank/DDBJ databases">
        <title>Novel Campyloabacter and Helicobacter Species and Strains.</title>
        <authorList>
            <person name="Mannion A.J."/>
            <person name="Shen Z."/>
            <person name="Fox J.G."/>
        </authorList>
    </citation>
    <scope>NUCLEOTIDE SEQUENCE [LARGE SCALE GENOMIC DNA]</scope>
    <source>
        <strain evidence="7 8">MIT 04-9362</strain>
    </source>
</reference>
<dbReference type="CDD" id="cd00165">
    <property type="entry name" value="S4"/>
    <property type="match status" value="1"/>
</dbReference>
<dbReference type="InterPro" id="IPR002942">
    <property type="entry name" value="S4_RNA-bd"/>
</dbReference>
<keyword evidence="4" id="KW-0648">Protein biosynthesis</keyword>
<dbReference type="SUPFAM" id="SSF55174">
    <property type="entry name" value="Alpha-L RNA-binding motif"/>
    <property type="match status" value="1"/>
</dbReference>
<evidence type="ECO:0000256" key="5">
    <source>
        <dbReference type="PROSITE-ProRule" id="PRU00182"/>
    </source>
</evidence>
<dbReference type="InterPro" id="IPR036986">
    <property type="entry name" value="S4_RNA-bd_sf"/>
</dbReference>
<evidence type="ECO:0000259" key="6">
    <source>
        <dbReference type="SMART" id="SM00363"/>
    </source>
</evidence>
<dbReference type="PIRSF" id="PIRSF038881">
    <property type="entry name" value="RNAbp_HP1423"/>
    <property type="match status" value="1"/>
</dbReference>
<dbReference type="GO" id="GO:0000049">
    <property type="term" value="F:tRNA binding"/>
    <property type="evidence" value="ECO:0007669"/>
    <property type="project" value="UniProtKB-KW"/>
</dbReference>